<gene>
    <name evidence="1" type="ORF">E2C01_071406</name>
</gene>
<name>A0A5B7I511_PORTR</name>
<comment type="caution">
    <text evidence="1">The sequence shown here is derived from an EMBL/GenBank/DDBJ whole genome shotgun (WGS) entry which is preliminary data.</text>
</comment>
<keyword evidence="2" id="KW-1185">Reference proteome</keyword>
<evidence type="ECO:0000313" key="2">
    <source>
        <dbReference type="Proteomes" id="UP000324222"/>
    </source>
</evidence>
<protein>
    <submittedName>
        <fullName evidence="1">Uncharacterized protein</fullName>
    </submittedName>
</protein>
<proteinExistence type="predicted"/>
<dbReference type="EMBL" id="VSRR010044698">
    <property type="protein sequence ID" value="MPC76969.1"/>
    <property type="molecule type" value="Genomic_DNA"/>
</dbReference>
<accession>A0A5B7I511</accession>
<dbReference type="AlphaFoldDB" id="A0A5B7I511"/>
<sequence length="87" mass="9940">MVFFLRVKYVFPILAEDEPRCDVRTLESGSRSRELQLLSPSLDLSPSHPSPRPYPTLTQVPLSPTFLIPLVPHRHLIHSLTQRSLNP</sequence>
<reference evidence="1 2" key="1">
    <citation type="submission" date="2019-05" db="EMBL/GenBank/DDBJ databases">
        <title>Another draft genome of Portunus trituberculatus and its Hox gene families provides insights of decapod evolution.</title>
        <authorList>
            <person name="Jeong J.-H."/>
            <person name="Song I."/>
            <person name="Kim S."/>
            <person name="Choi T."/>
            <person name="Kim D."/>
            <person name="Ryu S."/>
            <person name="Kim W."/>
        </authorList>
    </citation>
    <scope>NUCLEOTIDE SEQUENCE [LARGE SCALE GENOMIC DNA]</scope>
    <source>
        <tissue evidence="1">Muscle</tissue>
    </source>
</reference>
<dbReference type="Proteomes" id="UP000324222">
    <property type="component" value="Unassembled WGS sequence"/>
</dbReference>
<evidence type="ECO:0000313" key="1">
    <source>
        <dbReference type="EMBL" id="MPC76969.1"/>
    </source>
</evidence>
<organism evidence="1 2">
    <name type="scientific">Portunus trituberculatus</name>
    <name type="common">Swimming crab</name>
    <name type="synonym">Neptunus trituberculatus</name>
    <dbReference type="NCBI Taxonomy" id="210409"/>
    <lineage>
        <taxon>Eukaryota</taxon>
        <taxon>Metazoa</taxon>
        <taxon>Ecdysozoa</taxon>
        <taxon>Arthropoda</taxon>
        <taxon>Crustacea</taxon>
        <taxon>Multicrustacea</taxon>
        <taxon>Malacostraca</taxon>
        <taxon>Eumalacostraca</taxon>
        <taxon>Eucarida</taxon>
        <taxon>Decapoda</taxon>
        <taxon>Pleocyemata</taxon>
        <taxon>Brachyura</taxon>
        <taxon>Eubrachyura</taxon>
        <taxon>Portunoidea</taxon>
        <taxon>Portunidae</taxon>
        <taxon>Portuninae</taxon>
        <taxon>Portunus</taxon>
    </lineage>
</organism>